<dbReference type="EMBL" id="JAUQYP010000001">
    <property type="protein sequence ID" value="MDO8107160.1"/>
    <property type="molecule type" value="Genomic_DNA"/>
</dbReference>
<sequence length="231" mass="24185">MASRSAVPPLEPSAPSDEPSPTDDLIPPRTSRPLGGITFAEPTQDPTPTPDPVGEDWPSPDDEPADETDAPSAARRTSSAASSDSPFSKAAIRDAARALVVSLGELAHDAMARDRAAQAVELWRTDDEDAENIGDPLGSVANRHMGDMGAANNPDVGDLIAAGVGIAVYLFKQMGKARSARELRRQALEQPRTPEGPPEGQERPAQPPADPPQAAEPLPAPMGPDPGRYGL</sequence>
<feature type="region of interest" description="Disordered" evidence="1">
    <location>
        <begin position="1"/>
        <end position="89"/>
    </location>
</feature>
<evidence type="ECO:0000256" key="1">
    <source>
        <dbReference type="SAM" id="MobiDB-lite"/>
    </source>
</evidence>
<protein>
    <submittedName>
        <fullName evidence="2">Uncharacterized protein</fullName>
    </submittedName>
</protein>
<dbReference type="RefSeq" id="WP_304600794.1">
    <property type="nucleotide sequence ID" value="NZ_JAUQYP010000001.1"/>
</dbReference>
<feature type="compositionally biased region" description="Acidic residues" evidence="1">
    <location>
        <begin position="58"/>
        <end position="69"/>
    </location>
</feature>
<accession>A0ABT9D8F0</accession>
<evidence type="ECO:0000313" key="2">
    <source>
        <dbReference type="EMBL" id="MDO8107160.1"/>
    </source>
</evidence>
<gene>
    <name evidence="2" type="ORF">Q6348_08115</name>
</gene>
<dbReference type="Proteomes" id="UP001232536">
    <property type="component" value="Unassembled WGS sequence"/>
</dbReference>
<name>A0ABT9D8F0_9CELL</name>
<feature type="region of interest" description="Disordered" evidence="1">
    <location>
        <begin position="179"/>
        <end position="231"/>
    </location>
</feature>
<proteinExistence type="predicted"/>
<organism evidence="2 3">
    <name type="scientific">Actinotalea lenta</name>
    <dbReference type="NCBI Taxonomy" id="3064654"/>
    <lineage>
        <taxon>Bacteria</taxon>
        <taxon>Bacillati</taxon>
        <taxon>Actinomycetota</taxon>
        <taxon>Actinomycetes</taxon>
        <taxon>Micrococcales</taxon>
        <taxon>Cellulomonadaceae</taxon>
        <taxon>Actinotalea</taxon>
    </lineage>
</organism>
<evidence type="ECO:0000313" key="3">
    <source>
        <dbReference type="Proteomes" id="UP001232536"/>
    </source>
</evidence>
<feature type="compositionally biased region" description="Low complexity" evidence="1">
    <location>
        <begin position="70"/>
        <end position="89"/>
    </location>
</feature>
<keyword evidence="3" id="KW-1185">Reference proteome</keyword>
<reference evidence="2 3" key="1">
    <citation type="submission" date="2023-07" db="EMBL/GenBank/DDBJ databases">
        <title>Description of novel actinomycetes strains, isolated from tidal flat sediment.</title>
        <authorList>
            <person name="Lu C."/>
        </authorList>
    </citation>
    <scope>NUCLEOTIDE SEQUENCE [LARGE SCALE GENOMIC DNA]</scope>
    <source>
        <strain evidence="2 3">SYSU T00b441</strain>
    </source>
</reference>
<comment type="caution">
    <text evidence="2">The sequence shown here is derived from an EMBL/GenBank/DDBJ whole genome shotgun (WGS) entry which is preliminary data.</text>
</comment>